<feature type="region of interest" description="Disordered" evidence="3">
    <location>
        <begin position="704"/>
        <end position="726"/>
    </location>
</feature>
<feature type="domain" description="LamG-like jellyroll fold" evidence="5">
    <location>
        <begin position="429"/>
        <end position="563"/>
    </location>
</feature>
<evidence type="ECO:0000256" key="4">
    <source>
        <dbReference type="SAM" id="SignalP"/>
    </source>
</evidence>
<dbReference type="Proteomes" id="UP000594435">
    <property type="component" value="Chromosome 1"/>
</dbReference>
<gene>
    <name evidence="6" type="ORF">I3X05_14920</name>
</gene>
<evidence type="ECO:0000313" key="7">
    <source>
        <dbReference type="Proteomes" id="UP000594435"/>
    </source>
</evidence>
<dbReference type="Gene3D" id="2.60.120.200">
    <property type="match status" value="1"/>
</dbReference>
<dbReference type="SUPFAM" id="SSF49899">
    <property type="entry name" value="Concanavalin A-like lectins/glucanases"/>
    <property type="match status" value="2"/>
</dbReference>
<dbReference type="Pfam" id="PF13385">
    <property type="entry name" value="Laminin_G_3"/>
    <property type="match status" value="1"/>
</dbReference>
<keyword evidence="2" id="KW-1015">Disulfide bond</keyword>
<sequence>MGRIAFALLVLLASFPSVARDYLLFSGATNADLPTCSSNNWQQSVSGGIRTYHCANGSVSLLSGDNITANSHAILSADAGFSLAGSNTIGSSTTVVDLVSSSGSTTWQGNNNRLFGNYQAADTPVTLNNVDVQGAITTGGAIAIQGGSVSGNVRSNNHGITLENTNVQGAVFASGNILVDGSSVSGSIETPNNALTVTDSTITGSLTANGDIIVTRSDVSGNIKTPNNTLTVTDSTITGSLSANGNIVVTRSDVSGNITTPNNSVAITDANVVGSVSANGNVVIDNTSVTGNLTSTNNQVTLNNGSYVLGDVTAGQPNWGIVNINGGSVVEGNCLYNSVPANACGASALPSAVALYHLEEQVWDGSANEVLDASGNALHGRAVNGAVTALVTPALPTLNNLGTCGYGVFDKSSNQYLEIPDSPLLDFEETLTVSAWVYPKDYPNSGLMSIVSKDGNYEFHLDSSGRVYWYWERSPSGTRSLTSNGAIPRNQWSHITIRYDRNLSNQRQAIFINGQLDSSDNISGSLRTNNLPLQIAQDQNYPGRAFDGFIDEVQIFSQALSNAQILQLYRQRHPCSSGPTLQCFSDSFDSSLSDLWVTSTSKGSFQPGVVNGRLRFTQAVGNQSTSSSYQRLFPARDNLVEVEFDHFAYDGTGADGIAVVLSDARVTPRAGAFGGPLGYGFKPNEPGFAGGWLGIGIDEYGNFSNEGGQGDKPGRRRQSVALRGSGEDETGYRYLAGACNNGTTNTSGSCLSPTVDNNNSGDVHRYKIVVDSRVSNQSQVEILRKVGSGNWQTIVGPLNVLDSQYNQAAVPDDFLLSITGSTGGSNNIHEIDNFQVCALDSSPIDQQIDHFRIIHTGQGVTCSAESVTILACNNADCSELFTDPVQATLSPATVSGGGGWVGGNVINFSGGSTTVELRKNQPGSITLGVSGSSPTTKPFATTLCQTGGGWSASHCSTTFADSGFVIDVPDFIANSSATATITAVKTSDDSLQCVPEFANVDKTIKFWSSYISPDSSSVVGSPAVSINTADIGNSQALVSEIEMSFNASGEASFTLNYPDAGKMQLNALYEGSGAENGLLMVGSDQFVNFPKYLQISASNSQSDNGQCATANTSCDVFAAVGERFDLLVTAYGEGDVVTPNYQHGNMELTHTLVAPALGQAGTLSTASYQQVPIVGGTNTVPQSVSEVGVFNFTVTPQGAFQGSSAYTITAASTGNISRFIPAYFAVSPMTVALEAACSAGVQPFTYLGQSFGFSSDPGVYLYPRSTSGGAIFNYQHSDWWRYDNSWGNRSYLASNGLTIERDPTATPDIVLGTLGATATNYRSVELRDEQIRYVKPFAPMEPFSSDFDLQLTVDDLKDQDGVCYQTSADGPCLPYVFEDIDQSLAQRWGRLLIHDTNGPETNPLSQKVEAQYFSGGIFRTNSDDSCSDLGSVNHFTFDSTDFAVLKSGTATPPEVKATLAPSVLSLGVANINFSAPGLRNRGVIKALLDLETHGLPWLRTYHQQSLSWQQSAVGLAQFGFYSGSNRVIWWRESN</sequence>
<dbReference type="InterPro" id="IPR013320">
    <property type="entry name" value="ConA-like_dom_sf"/>
</dbReference>
<evidence type="ECO:0000313" key="6">
    <source>
        <dbReference type="EMBL" id="QPL55279.1"/>
    </source>
</evidence>
<protein>
    <submittedName>
        <fullName evidence="6">MSHA biogenesis protein MshQ</fullName>
    </submittedName>
</protein>
<dbReference type="InterPro" id="IPR006558">
    <property type="entry name" value="LamG-like"/>
</dbReference>
<evidence type="ECO:0000256" key="2">
    <source>
        <dbReference type="ARBA" id="ARBA00023157"/>
    </source>
</evidence>
<dbReference type="EMBL" id="CP065217">
    <property type="protein sequence ID" value="QPL55279.1"/>
    <property type="molecule type" value="Genomic_DNA"/>
</dbReference>
<evidence type="ECO:0000259" key="5">
    <source>
        <dbReference type="SMART" id="SM00560"/>
    </source>
</evidence>
<proteinExistence type="predicted"/>
<keyword evidence="1 4" id="KW-0732">Signal</keyword>
<dbReference type="InterPro" id="IPR046524">
    <property type="entry name" value="DUF6701"/>
</dbReference>
<evidence type="ECO:0000256" key="1">
    <source>
        <dbReference type="ARBA" id="ARBA00022729"/>
    </source>
</evidence>
<reference evidence="6 7" key="1">
    <citation type="submission" date="2020-11" db="EMBL/GenBank/DDBJ databases">
        <title>Complete and Circularized Genome Assembly of a human isolate of Vibrio navarrensis biotype pommerensis with MiSeq and MinION Sequence Data.</title>
        <authorList>
            <person name="Schwartz K."/>
            <person name="Borowiak M."/>
            <person name="Deneke C."/>
            <person name="Balau V."/>
            <person name="Metelmann C."/>
            <person name="Strauch E."/>
        </authorList>
    </citation>
    <scope>NUCLEOTIDE SEQUENCE [LARGE SCALE GENOMIC DNA]</scope>
    <source>
        <strain evidence="6 7">20-VB00237</strain>
    </source>
</reference>
<dbReference type="SMART" id="SM00560">
    <property type="entry name" value="LamGL"/>
    <property type="match status" value="1"/>
</dbReference>
<accession>A0AAJ4IES4</accession>
<feature type="chain" id="PRO_5042597253" evidence="4">
    <location>
        <begin position="20"/>
        <end position="1534"/>
    </location>
</feature>
<dbReference type="PANTHER" id="PTHR42535:SF2">
    <property type="entry name" value="CHROMOSOME UNDETERMINED SCAFFOLD_146, WHOLE GENOME SHOTGUN SEQUENCE"/>
    <property type="match status" value="1"/>
</dbReference>
<evidence type="ECO:0000256" key="3">
    <source>
        <dbReference type="SAM" id="MobiDB-lite"/>
    </source>
</evidence>
<organism evidence="6 7">
    <name type="scientific">Vibrio navarrensis</name>
    <dbReference type="NCBI Taxonomy" id="29495"/>
    <lineage>
        <taxon>Bacteria</taxon>
        <taxon>Pseudomonadati</taxon>
        <taxon>Pseudomonadota</taxon>
        <taxon>Gammaproteobacteria</taxon>
        <taxon>Vibrionales</taxon>
        <taxon>Vibrionaceae</taxon>
        <taxon>Vibrio</taxon>
    </lineage>
</organism>
<dbReference type="Pfam" id="PF20419">
    <property type="entry name" value="DUF6701"/>
    <property type="match status" value="1"/>
</dbReference>
<dbReference type="PANTHER" id="PTHR42535">
    <property type="entry name" value="OOKINETE PROTEIN, PUTATIVE-RELATED"/>
    <property type="match status" value="1"/>
</dbReference>
<feature type="signal peptide" evidence="4">
    <location>
        <begin position="1"/>
        <end position="19"/>
    </location>
</feature>
<name>A0AAJ4IES4_9VIBR</name>